<organism evidence="1">
    <name type="scientific">bioreactor metagenome</name>
    <dbReference type="NCBI Taxonomy" id="1076179"/>
    <lineage>
        <taxon>unclassified sequences</taxon>
        <taxon>metagenomes</taxon>
        <taxon>ecological metagenomes</taxon>
    </lineage>
</organism>
<name>A0A644WTR4_9ZZZZ</name>
<proteinExistence type="predicted"/>
<gene>
    <name evidence="1" type="ORF">SDC9_53382</name>
</gene>
<dbReference type="EMBL" id="VSSQ01001298">
    <property type="protein sequence ID" value="MPM07077.1"/>
    <property type="molecule type" value="Genomic_DNA"/>
</dbReference>
<evidence type="ECO:0000313" key="1">
    <source>
        <dbReference type="EMBL" id="MPM07077.1"/>
    </source>
</evidence>
<comment type="caution">
    <text evidence="1">The sequence shown here is derived from an EMBL/GenBank/DDBJ whole genome shotgun (WGS) entry which is preliminary data.</text>
</comment>
<protein>
    <recommendedName>
        <fullName evidence="2">Alginate export domain-containing protein</fullName>
    </recommendedName>
</protein>
<sequence>MQRQYVASYFTKKDTAGIERTKGDYYRLLTDHAIRNIYPLAVINDSTGHYTLNLDVKKESNILLRFGGLVSSNPVNQAFAEVSYKYLQRNAATFRANLYAGRFYSSGLVGLRLDFPGHPQYALFGRIVYNQWDYFKTTSHFFEDKNPSYLIVNDYHWDCGIVMPARNKGKLTLSGSAMIIDDEYFQDNYFTRTDIPDNTNFKAWSVAAEWERNSLNRKQYSNKGTLLKLKTGYVNGKEITDPGTTSLFQGTYTAHHDWVYVQFIYENYFRRIGNFRIGWFNDLYYSNRDFFGSYTATMLFANPFQPMPEMSTLFMPQYRAHQYAGAGLKLIYLFRDNFDLRAEAYLCQPLRDITMGPSGIYAVYGPWLRSRYFVASSSLVFHSPVGPIALTGSYYDKYDEPWMLSFYFGYTLFNPKAVN</sequence>
<dbReference type="AlphaFoldDB" id="A0A644WTR4"/>
<evidence type="ECO:0008006" key="2">
    <source>
        <dbReference type="Google" id="ProtNLM"/>
    </source>
</evidence>
<accession>A0A644WTR4</accession>
<reference evidence="1" key="1">
    <citation type="submission" date="2019-08" db="EMBL/GenBank/DDBJ databases">
        <authorList>
            <person name="Kucharzyk K."/>
            <person name="Murdoch R.W."/>
            <person name="Higgins S."/>
            <person name="Loffler F."/>
        </authorList>
    </citation>
    <scope>NUCLEOTIDE SEQUENCE</scope>
</reference>